<dbReference type="Gene3D" id="1.20.1720.10">
    <property type="entry name" value="Multidrug resistance protein D"/>
    <property type="match status" value="1"/>
</dbReference>
<dbReference type="RefSeq" id="WP_161391050.1">
    <property type="nucleotide sequence ID" value="NZ_JBHSCP010000001.1"/>
</dbReference>
<feature type="transmembrane region" description="Helical" evidence="7">
    <location>
        <begin position="370"/>
        <end position="396"/>
    </location>
</feature>
<feature type="transmembrane region" description="Helical" evidence="7">
    <location>
        <begin position="134"/>
        <end position="154"/>
    </location>
</feature>
<dbReference type="PANTHER" id="PTHR42718:SF47">
    <property type="entry name" value="METHYL VIOLOGEN RESISTANCE PROTEIN SMVA"/>
    <property type="match status" value="1"/>
</dbReference>
<organism evidence="9 10">
    <name type="scientific">Croceibacterium xixiisoli</name>
    <dbReference type="NCBI Taxonomy" id="1476466"/>
    <lineage>
        <taxon>Bacteria</taxon>
        <taxon>Pseudomonadati</taxon>
        <taxon>Pseudomonadota</taxon>
        <taxon>Alphaproteobacteria</taxon>
        <taxon>Sphingomonadales</taxon>
        <taxon>Erythrobacteraceae</taxon>
        <taxon>Croceibacterium</taxon>
    </lineage>
</organism>
<dbReference type="EMBL" id="WTYJ01000002">
    <property type="protein sequence ID" value="MXO99320.1"/>
    <property type="molecule type" value="Genomic_DNA"/>
</dbReference>
<dbReference type="GO" id="GO:0005886">
    <property type="term" value="C:plasma membrane"/>
    <property type="evidence" value="ECO:0007669"/>
    <property type="project" value="UniProtKB-SubCell"/>
</dbReference>
<keyword evidence="2" id="KW-0813">Transport</keyword>
<dbReference type="PROSITE" id="PS50850">
    <property type="entry name" value="MFS"/>
    <property type="match status" value="1"/>
</dbReference>
<feature type="domain" description="Major facilitator superfamily (MFS) profile" evidence="8">
    <location>
        <begin position="10"/>
        <end position="506"/>
    </location>
</feature>
<evidence type="ECO:0000313" key="10">
    <source>
        <dbReference type="Proteomes" id="UP000469430"/>
    </source>
</evidence>
<comment type="caution">
    <text evidence="9">The sequence shown here is derived from an EMBL/GenBank/DDBJ whole genome shotgun (WGS) entry which is preliminary data.</text>
</comment>
<dbReference type="OrthoDB" id="9812221at2"/>
<sequence length="524" mass="53017">MSAVPNRWGVLLLVSAGLLLVTLDNSILYTALPTLTRELDAGSSAMLWIVNAYPLVMAGLLPGAGTLGDRFGHRWLFLAGLAIFGLASLLAAFAPSAAMLIGARALLAVGAAAMMPATLSLIRISFADERERHLAIAVWGSLAIVGAALGPVIGGLLLSHFWWGSVFLINVPVVVLTFVAGWLIAPSNPVDEGRAVAPWDGWSSVLALVTLAGLVLAIKQAAHAAQDMVQGAAGSGQALVLPLVALAAALVAGVLFARRQARLAHPLIDFALFRNPAFLAGVLAAGFVLFALAGLQLIITQRFQLVDGMSPMHAGLLVSAIAVGALPTALLGGALLHRLGLPLLMSGGMALAAGAVVLAALVMAQPDAPLAWLVATLCLAGAGIGATISVASSAIMNHAPVHRAGMAASVEEVSYELGGLAAVALLGSLLPALYSIGLQLPPGAPEAARGGIVAALELAGSAADGAALRMAAATAFDAAFLKVLWLIAAMLATGALVTARLLRRNAPVAAPDTTQESAIACEQA</sequence>
<name>A0A6I4TVP3_9SPHN</name>
<gene>
    <name evidence="9" type="ORF">GRI97_09995</name>
</gene>
<dbReference type="Pfam" id="PF07690">
    <property type="entry name" value="MFS_1"/>
    <property type="match status" value="1"/>
</dbReference>
<evidence type="ECO:0000256" key="5">
    <source>
        <dbReference type="ARBA" id="ARBA00022989"/>
    </source>
</evidence>
<dbReference type="InterPro" id="IPR036259">
    <property type="entry name" value="MFS_trans_sf"/>
</dbReference>
<feature type="transmembrane region" description="Helical" evidence="7">
    <location>
        <begin position="45"/>
        <end position="63"/>
    </location>
</feature>
<dbReference type="AlphaFoldDB" id="A0A6I4TVP3"/>
<proteinExistence type="predicted"/>
<dbReference type="InterPro" id="IPR011701">
    <property type="entry name" value="MFS"/>
</dbReference>
<evidence type="ECO:0000256" key="4">
    <source>
        <dbReference type="ARBA" id="ARBA00022692"/>
    </source>
</evidence>
<keyword evidence="6 7" id="KW-0472">Membrane</keyword>
<evidence type="ECO:0000259" key="8">
    <source>
        <dbReference type="PROSITE" id="PS50850"/>
    </source>
</evidence>
<feature type="transmembrane region" description="Helical" evidence="7">
    <location>
        <begin position="417"/>
        <end position="436"/>
    </location>
</feature>
<evidence type="ECO:0000256" key="3">
    <source>
        <dbReference type="ARBA" id="ARBA00022475"/>
    </source>
</evidence>
<dbReference type="SUPFAM" id="SSF103473">
    <property type="entry name" value="MFS general substrate transporter"/>
    <property type="match status" value="1"/>
</dbReference>
<evidence type="ECO:0000313" key="9">
    <source>
        <dbReference type="EMBL" id="MXO99320.1"/>
    </source>
</evidence>
<feature type="transmembrane region" description="Helical" evidence="7">
    <location>
        <begin position="101"/>
        <end position="122"/>
    </location>
</feature>
<accession>A0A6I4TVP3</accession>
<dbReference type="PANTHER" id="PTHR42718">
    <property type="entry name" value="MAJOR FACILITATOR SUPERFAMILY MULTIDRUG TRANSPORTER MFSC"/>
    <property type="match status" value="1"/>
</dbReference>
<keyword evidence="10" id="KW-1185">Reference proteome</keyword>
<reference evidence="9 10" key="1">
    <citation type="submission" date="2019-12" db="EMBL/GenBank/DDBJ databases">
        <title>Genomic-based taxomic classification of the family Erythrobacteraceae.</title>
        <authorList>
            <person name="Xu L."/>
        </authorList>
    </citation>
    <scope>NUCLEOTIDE SEQUENCE [LARGE SCALE GENOMIC DNA]</scope>
    <source>
        <strain evidence="9 10">S36</strain>
    </source>
</reference>
<dbReference type="Proteomes" id="UP000469430">
    <property type="component" value="Unassembled WGS sequence"/>
</dbReference>
<evidence type="ECO:0000256" key="6">
    <source>
        <dbReference type="ARBA" id="ARBA00023136"/>
    </source>
</evidence>
<comment type="subcellular location">
    <subcellularLocation>
        <location evidence="1">Cell membrane</location>
        <topology evidence="1">Multi-pass membrane protein</topology>
    </subcellularLocation>
</comment>
<feature type="transmembrane region" description="Helical" evidence="7">
    <location>
        <begin position="277"/>
        <end position="299"/>
    </location>
</feature>
<dbReference type="CDD" id="cd17321">
    <property type="entry name" value="MFS_MMR_MDR_like"/>
    <property type="match status" value="1"/>
</dbReference>
<feature type="transmembrane region" description="Helical" evidence="7">
    <location>
        <begin position="238"/>
        <end position="257"/>
    </location>
</feature>
<evidence type="ECO:0000256" key="7">
    <source>
        <dbReference type="SAM" id="Phobius"/>
    </source>
</evidence>
<dbReference type="Gene3D" id="1.20.1250.20">
    <property type="entry name" value="MFS general substrate transporter like domains"/>
    <property type="match status" value="1"/>
</dbReference>
<feature type="transmembrane region" description="Helical" evidence="7">
    <location>
        <begin position="483"/>
        <end position="502"/>
    </location>
</feature>
<feature type="transmembrane region" description="Helical" evidence="7">
    <location>
        <begin position="75"/>
        <end position="95"/>
    </location>
</feature>
<evidence type="ECO:0000256" key="1">
    <source>
        <dbReference type="ARBA" id="ARBA00004651"/>
    </source>
</evidence>
<keyword evidence="3" id="KW-1003">Cell membrane</keyword>
<feature type="transmembrane region" description="Helical" evidence="7">
    <location>
        <begin position="197"/>
        <end position="218"/>
    </location>
</feature>
<evidence type="ECO:0000256" key="2">
    <source>
        <dbReference type="ARBA" id="ARBA00022448"/>
    </source>
</evidence>
<keyword evidence="5 7" id="KW-1133">Transmembrane helix</keyword>
<feature type="transmembrane region" description="Helical" evidence="7">
    <location>
        <begin position="311"/>
        <end position="336"/>
    </location>
</feature>
<keyword evidence="4 7" id="KW-0812">Transmembrane</keyword>
<feature type="transmembrane region" description="Helical" evidence="7">
    <location>
        <begin position="160"/>
        <end position="185"/>
    </location>
</feature>
<dbReference type="GO" id="GO:0022857">
    <property type="term" value="F:transmembrane transporter activity"/>
    <property type="evidence" value="ECO:0007669"/>
    <property type="project" value="InterPro"/>
</dbReference>
<protein>
    <submittedName>
        <fullName evidence="9">MFS transporter</fullName>
    </submittedName>
</protein>
<dbReference type="InterPro" id="IPR020846">
    <property type="entry name" value="MFS_dom"/>
</dbReference>
<feature type="transmembrane region" description="Helical" evidence="7">
    <location>
        <begin position="343"/>
        <end position="364"/>
    </location>
</feature>